<evidence type="ECO:0000313" key="13">
    <source>
        <dbReference type="Proteomes" id="UP000231586"/>
    </source>
</evidence>
<dbReference type="GO" id="GO:0004150">
    <property type="term" value="F:dihydroneopterin aldolase activity"/>
    <property type="evidence" value="ECO:0007669"/>
    <property type="project" value="UniProtKB-UniRule"/>
</dbReference>
<dbReference type="InterPro" id="IPR043133">
    <property type="entry name" value="GTP-CH-I_C/QueF"/>
</dbReference>
<reference evidence="12 13" key="1">
    <citation type="submission" date="2017-11" db="EMBL/GenBank/DDBJ databases">
        <title>Genomic Encyclopedia of Archaeal and Bacterial Type Strains, Phase II (KMG-II): From Individual Species to Whole Genera.</title>
        <authorList>
            <person name="Goeker M."/>
        </authorList>
    </citation>
    <scope>NUCLEOTIDE SEQUENCE [LARGE SCALE GENOMIC DNA]</scope>
    <source>
        <strain evidence="12 13">DSM 22413</strain>
    </source>
</reference>
<dbReference type="AlphaFoldDB" id="A0A2M8WSN8"/>
<feature type="region of interest" description="Disordered" evidence="10">
    <location>
        <begin position="483"/>
        <end position="720"/>
    </location>
</feature>
<keyword evidence="9" id="KW-0456">Lyase</keyword>
<dbReference type="NCBIfam" id="TIGR00526">
    <property type="entry name" value="folB_dom"/>
    <property type="match status" value="1"/>
</dbReference>
<evidence type="ECO:0000256" key="6">
    <source>
        <dbReference type="ARBA" id="ARBA00022777"/>
    </source>
</evidence>
<feature type="domain" description="7,8-dihydro-6-hydroxymethylpterin-pyrophosphokinase" evidence="11">
    <location>
        <begin position="375"/>
        <end position="386"/>
    </location>
</feature>
<comment type="pathway">
    <text evidence="2">Cofactor biosynthesis; tetrahydrofolate biosynthesis; 2-amino-4-hydroxy-6-hydroxymethyl-7,8-dihydropteridine diphosphate from 7,8-dihydroneopterin triphosphate: step 4/4.</text>
</comment>
<feature type="compositionally biased region" description="Low complexity" evidence="10">
    <location>
        <begin position="496"/>
        <end position="511"/>
    </location>
</feature>
<dbReference type="PROSITE" id="PS00794">
    <property type="entry name" value="HPPK"/>
    <property type="match status" value="1"/>
</dbReference>
<keyword evidence="5" id="KW-0547">Nucleotide-binding</keyword>
<dbReference type="CDD" id="cd00483">
    <property type="entry name" value="HPPK"/>
    <property type="match status" value="1"/>
</dbReference>
<comment type="similarity">
    <text evidence="3">In the N-terminal section; belongs to the DHNA family.</text>
</comment>
<feature type="compositionally biased region" description="Basic and acidic residues" evidence="10">
    <location>
        <begin position="654"/>
        <end position="664"/>
    </location>
</feature>
<dbReference type="SMART" id="SM00905">
    <property type="entry name" value="FolB"/>
    <property type="match status" value="1"/>
</dbReference>
<organism evidence="12 13">
    <name type="scientific">Luteimicrobium subarcticum</name>
    <dbReference type="NCBI Taxonomy" id="620910"/>
    <lineage>
        <taxon>Bacteria</taxon>
        <taxon>Bacillati</taxon>
        <taxon>Actinomycetota</taxon>
        <taxon>Actinomycetes</taxon>
        <taxon>Micrococcales</taxon>
        <taxon>Luteimicrobium</taxon>
    </lineage>
</organism>
<dbReference type="UniPathway" id="UPA00077">
    <property type="reaction ID" value="UER00154"/>
</dbReference>
<dbReference type="InterPro" id="IPR006157">
    <property type="entry name" value="FolB_dom"/>
</dbReference>
<dbReference type="GO" id="GO:0005524">
    <property type="term" value="F:ATP binding"/>
    <property type="evidence" value="ECO:0007669"/>
    <property type="project" value="UniProtKB-KW"/>
</dbReference>
<evidence type="ECO:0000256" key="10">
    <source>
        <dbReference type="SAM" id="MobiDB-lite"/>
    </source>
</evidence>
<dbReference type="Pfam" id="PF01288">
    <property type="entry name" value="HPPK"/>
    <property type="match status" value="1"/>
</dbReference>
<dbReference type="PANTHER" id="PTHR43071">
    <property type="entry name" value="2-AMINO-4-HYDROXY-6-HYDROXYMETHYLDIHYDROPTERIDINE PYROPHOSPHOKINASE"/>
    <property type="match status" value="1"/>
</dbReference>
<dbReference type="NCBIfam" id="TIGR00525">
    <property type="entry name" value="folB"/>
    <property type="match status" value="1"/>
</dbReference>
<feature type="compositionally biased region" description="Pro residues" evidence="10">
    <location>
        <begin position="668"/>
        <end position="680"/>
    </location>
</feature>
<comment type="catalytic activity">
    <reaction evidence="9">
        <text>7,8-dihydroneopterin = 6-hydroxymethyl-7,8-dihydropterin + glycolaldehyde</text>
        <dbReference type="Rhea" id="RHEA:10540"/>
        <dbReference type="ChEBI" id="CHEBI:17001"/>
        <dbReference type="ChEBI" id="CHEBI:17071"/>
        <dbReference type="ChEBI" id="CHEBI:44841"/>
        <dbReference type="EC" id="4.1.2.25"/>
    </reaction>
</comment>
<evidence type="ECO:0000256" key="9">
    <source>
        <dbReference type="RuleBase" id="RU362079"/>
    </source>
</evidence>
<keyword evidence="4" id="KW-0808">Transferase</keyword>
<dbReference type="Gene3D" id="3.30.1130.10">
    <property type="match status" value="1"/>
</dbReference>
<dbReference type="InterPro" id="IPR035907">
    <property type="entry name" value="Hppk_sf"/>
</dbReference>
<dbReference type="Pfam" id="PF02152">
    <property type="entry name" value="FolB"/>
    <property type="match status" value="1"/>
</dbReference>
<evidence type="ECO:0000256" key="5">
    <source>
        <dbReference type="ARBA" id="ARBA00022741"/>
    </source>
</evidence>
<comment type="pathway">
    <text evidence="9">Cofactor biosynthesis; tetrahydrofolate biosynthesis; 2-amino-4-hydroxy-6-hydroxymethyl-7,8-dihydropteridine diphosphate from 7,8-dihydroneopterin triphosphate: step 3/4.</text>
</comment>
<dbReference type="GO" id="GO:0003848">
    <property type="term" value="F:2-amino-4-hydroxy-6-hydroxymethyldihydropteridine diphosphokinase activity"/>
    <property type="evidence" value="ECO:0007669"/>
    <property type="project" value="UniProtKB-EC"/>
</dbReference>
<keyword evidence="7" id="KW-0067">ATP-binding</keyword>
<dbReference type="GO" id="GO:0016301">
    <property type="term" value="F:kinase activity"/>
    <property type="evidence" value="ECO:0007669"/>
    <property type="project" value="UniProtKB-KW"/>
</dbReference>
<feature type="region of interest" description="Disordered" evidence="10">
    <location>
        <begin position="234"/>
        <end position="255"/>
    </location>
</feature>
<dbReference type="NCBIfam" id="TIGR01498">
    <property type="entry name" value="folK"/>
    <property type="match status" value="1"/>
</dbReference>
<dbReference type="InterPro" id="IPR006156">
    <property type="entry name" value="Dihydroneopterin_aldolase"/>
</dbReference>
<dbReference type="EC" id="2.7.6.3" evidence="9"/>
<feature type="compositionally biased region" description="Basic and acidic residues" evidence="10">
    <location>
        <begin position="703"/>
        <end position="720"/>
    </location>
</feature>
<name>A0A2M8WSN8_9MICO</name>
<dbReference type="RefSeq" id="WP_100349557.1">
    <property type="nucleotide sequence ID" value="NZ_PGTZ01000007.1"/>
</dbReference>
<evidence type="ECO:0000256" key="3">
    <source>
        <dbReference type="ARBA" id="ARBA00009640"/>
    </source>
</evidence>
<comment type="function">
    <text evidence="9">Catalyzes the conversion of 7,8-dihydroneopterin to 6-hydroxymethyl-7,8-dihydropterin.</text>
</comment>
<evidence type="ECO:0000256" key="8">
    <source>
        <dbReference type="ARBA" id="ARBA00022909"/>
    </source>
</evidence>
<evidence type="ECO:0000256" key="2">
    <source>
        <dbReference type="ARBA" id="ARBA00005051"/>
    </source>
</evidence>
<comment type="caution">
    <text evidence="12">The sequence shown here is derived from an EMBL/GenBank/DDBJ whole genome shotgun (WGS) entry which is preliminary data.</text>
</comment>
<dbReference type="EMBL" id="PGTZ01000007">
    <property type="protein sequence ID" value="PJI93943.1"/>
    <property type="molecule type" value="Genomic_DNA"/>
</dbReference>
<dbReference type="InterPro" id="IPR000550">
    <property type="entry name" value="Hppk"/>
</dbReference>
<dbReference type="Gene3D" id="3.30.70.560">
    <property type="entry name" value="7,8-Dihydro-6-hydroxymethylpterin-pyrophosphokinase HPPK"/>
    <property type="match status" value="1"/>
</dbReference>
<dbReference type="Proteomes" id="UP000231586">
    <property type="component" value="Unassembled WGS sequence"/>
</dbReference>
<sequence>MTVHQVIGADGEPLDQIRLVGLRATGYHGVLAHERVEGQEFVADVVLHLDTRQAAAGDDLEATVDYGVLAEQVVAVLEGDPADLVETVAERVAAVALAAPTAFAVDVTLHKPQAPVTVPFDDVQVSVHRSRTRPPVLELVPPVPAQHEDVPGAAAAMLPDPAGSPDTPSAGTPSVDTPSAGTPSVGTPATGTTSTEVASADPGVTDTAEASPAHVPADVAVVGVAGLAAGGAAVDAEHPADRPATAQDELSDDEPTQMWSAADYEEHVGAPPAPARELDRMDEEPEEPVEVVLALGANVGDTQQTLRDAITALDSIDGLHVVDVSPLARTAPVGGVDQDDFLNAVVVASTTMSARELLHTCHDVEHSFGRVREERWGPRTLDVDIVVYGTLTDVATDLELPHPRAHERAFVLEPWSQVQPDAVLPGLGGGPVAQLAATAPDRTGIRWLALDWLGTEEPSADSASPDGPSPDEDVAYAYDDLVAQDPEPSGEPGGLAVPSVAPAAADDPSAPEVAYPEDGSSTAQGAPDPADDVDAVPQHGADTGDEPGRPHTPGVPPAPPASEAAPQAQGGVSPQGFEQDRHVLAAEPSFAELLGAPEAPSRPAFAPVDPLQHHQQQVSRRSLFAPTTSATPVAPAPAQPSAVARPPVPAAPGAERRQVPEEHSAPPVALPPVALPPVSFPPTALAQPPQAGEPVQIVGVPVEWRRTPVADEHGEGAPGA</sequence>
<dbReference type="GO" id="GO:0046656">
    <property type="term" value="P:folic acid biosynthetic process"/>
    <property type="evidence" value="ECO:0007669"/>
    <property type="project" value="UniProtKB-UniRule"/>
</dbReference>
<comment type="catalytic activity">
    <reaction evidence="1">
        <text>6-hydroxymethyl-7,8-dihydropterin + ATP = (7,8-dihydropterin-6-yl)methyl diphosphate + AMP + H(+)</text>
        <dbReference type="Rhea" id="RHEA:11412"/>
        <dbReference type="ChEBI" id="CHEBI:15378"/>
        <dbReference type="ChEBI" id="CHEBI:30616"/>
        <dbReference type="ChEBI" id="CHEBI:44841"/>
        <dbReference type="ChEBI" id="CHEBI:72950"/>
        <dbReference type="ChEBI" id="CHEBI:456215"/>
        <dbReference type="EC" id="2.7.6.3"/>
    </reaction>
</comment>
<protein>
    <recommendedName>
        <fullName evidence="9">Bifunctional folate synthesis protein</fullName>
    </recommendedName>
    <domain>
        <recommendedName>
            <fullName evidence="9">Dihydroneopterin aldolase</fullName>
            <shortName evidence="9">DHNA</shortName>
            <ecNumber evidence="9">4.1.2.25</ecNumber>
        </recommendedName>
        <alternativeName>
            <fullName evidence="9">7,8-dihydroneopterin aldolase</fullName>
        </alternativeName>
    </domain>
    <domain>
        <recommendedName>
            <fullName evidence="9">2-amino-4-hydroxy-6-hydroxymethyldihydropteridine pyrophosphokinase</fullName>
            <ecNumber evidence="9">2.7.6.3</ecNumber>
        </recommendedName>
        <alternativeName>
            <fullName evidence="9">6-hydroxymethyl-7,8-dihydropterin pyrophosphokinase</fullName>
            <shortName evidence="9">PPPK</shortName>
        </alternativeName>
        <alternativeName>
            <fullName evidence="9">7,8-dihydro-6-hydroxymethylpterin pyrophosphokinase</fullName>
            <shortName evidence="9">HPPK</shortName>
        </alternativeName>
    </domain>
</protein>
<evidence type="ECO:0000256" key="7">
    <source>
        <dbReference type="ARBA" id="ARBA00022840"/>
    </source>
</evidence>
<feature type="compositionally biased region" description="Low complexity" evidence="10">
    <location>
        <begin position="561"/>
        <end position="571"/>
    </location>
</feature>
<keyword evidence="8 9" id="KW-0289">Folate biosynthesis</keyword>
<evidence type="ECO:0000313" key="12">
    <source>
        <dbReference type="EMBL" id="PJI93943.1"/>
    </source>
</evidence>
<dbReference type="PANTHER" id="PTHR43071:SF1">
    <property type="entry name" value="2-AMINO-4-HYDROXY-6-HYDROXYMETHYLDIHYDROPTERIDINE PYROPHOSPHOKINASE"/>
    <property type="match status" value="1"/>
</dbReference>
<dbReference type="OrthoDB" id="9808041at2"/>
<dbReference type="SUPFAM" id="SSF55083">
    <property type="entry name" value="6-hydroxymethyl-7,8-dihydropterin pyrophosphokinase, HPPK"/>
    <property type="match status" value="1"/>
</dbReference>
<feature type="compositionally biased region" description="Polar residues" evidence="10">
    <location>
        <begin position="166"/>
        <end position="197"/>
    </location>
</feature>
<feature type="region of interest" description="Disordered" evidence="10">
    <location>
        <begin position="264"/>
        <end position="283"/>
    </location>
</feature>
<feature type="region of interest" description="Disordered" evidence="10">
    <location>
        <begin position="155"/>
        <end position="211"/>
    </location>
</feature>
<evidence type="ECO:0000259" key="11">
    <source>
        <dbReference type="PROSITE" id="PS00794"/>
    </source>
</evidence>
<dbReference type="SUPFAM" id="SSF55620">
    <property type="entry name" value="Tetrahydrobiopterin biosynthesis enzymes-like"/>
    <property type="match status" value="1"/>
</dbReference>
<accession>A0A2M8WSN8</accession>
<keyword evidence="13" id="KW-1185">Reference proteome</keyword>
<comment type="similarity">
    <text evidence="9">Belongs to the DHNA family.</text>
</comment>
<dbReference type="EC" id="4.1.2.25" evidence="9"/>
<evidence type="ECO:0000256" key="4">
    <source>
        <dbReference type="ARBA" id="ARBA00022679"/>
    </source>
</evidence>
<gene>
    <name evidence="12" type="ORF">CLV34_1424</name>
</gene>
<evidence type="ECO:0000256" key="1">
    <source>
        <dbReference type="ARBA" id="ARBA00000198"/>
    </source>
</evidence>
<proteinExistence type="inferred from homology"/>
<keyword evidence="6 12" id="KW-0418">Kinase</keyword>
<dbReference type="GO" id="GO:0046654">
    <property type="term" value="P:tetrahydrofolate biosynthetic process"/>
    <property type="evidence" value="ECO:0007669"/>
    <property type="project" value="UniProtKB-UniRule"/>
</dbReference>